<evidence type="ECO:0000256" key="2">
    <source>
        <dbReference type="ARBA" id="ARBA00022692"/>
    </source>
</evidence>
<feature type="domain" description="Late embryogenesis abundant protein LEA-2 subgroup" evidence="7">
    <location>
        <begin position="121"/>
        <end position="219"/>
    </location>
</feature>
<dbReference type="InterPro" id="IPR044839">
    <property type="entry name" value="NDR1-like"/>
</dbReference>
<keyword evidence="4 6" id="KW-0472">Membrane</keyword>
<evidence type="ECO:0000256" key="4">
    <source>
        <dbReference type="ARBA" id="ARBA00023136"/>
    </source>
</evidence>
<evidence type="ECO:0000313" key="9">
    <source>
        <dbReference type="EnsemblPlants" id="PAC:32949516.CDS.1"/>
    </source>
</evidence>
<evidence type="ECO:0000259" key="7">
    <source>
        <dbReference type="Pfam" id="PF03168"/>
    </source>
</evidence>
<dbReference type="InParanoid" id="A0A2K1IIZ5"/>
<dbReference type="EMBL" id="ABEU02000023">
    <property type="protein sequence ID" value="PNR29247.1"/>
    <property type="molecule type" value="Genomic_DNA"/>
</dbReference>
<organism evidence="8">
    <name type="scientific">Physcomitrium patens</name>
    <name type="common">Spreading-leaved earth moss</name>
    <name type="synonym">Physcomitrella patens</name>
    <dbReference type="NCBI Taxonomy" id="3218"/>
    <lineage>
        <taxon>Eukaryota</taxon>
        <taxon>Viridiplantae</taxon>
        <taxon>Streptophyta</taxon>
        <taxon>Embryophyta</taxon>
        <taxon>Bryophyta</taxon>
        <taxon>Bryophytina</taxon>
        <taxon>Bryopsida</taxon>
        <taxon>Funariidae</taxon>
        <taxon>Funariales</taxon>
        <taxon>Funariaceae</taxon>
        <taxon>Physcomitrium</taxon>
    </lineage>
</organism>
<proteinExistence type="predicted"/>
<keyword evidence="10" id="KW-1185">Reference proteome</keyword>
<protein>
    <recommendedName>
        <fullName evidence="7">Late embryogenesis abundant protein LEA-2 subgroup domain-containing protein</fullName>
    </recommendedName>
</protein>
<feature type="transmembrane region" description="Helical" evidence="6">
    <location>
        <begin position="52"/>
        <end position="77"/>
    </location>
</feature>
<reference evidence="8 10" key="2">
    <citation type="journal article" date="2018" name="Plant J.">
        <title>The Physcomitrella patens chromosome-scale assembly reveals moss genome structure and evolution.</title>
        <authorList>
            <person name="Lang D."/>
            <person name="Ullrich K.K."/>
            <person name="Murat F."/>
            <person name="Fuchs J."/>
            <person name="Jenkins J."/>
            <person name="Haas F.B."/>
            <person name="Piednoel M."/>
            <person name="Gundlach H."/>
            <person name="Van Bel M."/>
            <person name="Meyberg R."/>
            <person name="Vives C."/>
            <person name="Morata J."/>
            <person name="Symeonidi A."/>
            <person name="Hiss M."/>
            <person name="Muchero W."/>
            <person name="Kamisugi Y."/>
            <person name="Saleh O."/>
            <person name="Blanc G."/>
            <person name="Decker E.L."/>
            <person name="van Gessel N."/>
            <person name="Grimwood J."/>
            <person name="Hayes R.D."/>
            <person name="Graham S.W."/>
            <person name="Gunter L.E."/>
            <person name="McDaniel S.F."/>
            <person name="Hoernstein S.N.W."/>
            <person name="Larsson A."/>
            <person name="Li F.W."/>
            <person name="Perroud P.F."/>
            <person name="Phillips J."/>
            <person name="Ranjan P."/>
            <person name="Rokshar D.S."/>
            <person name="Rothfels C.J."/>
            <person name="Schneider L."/>
            <person name="Shu S."/>
            <person name="Stevenson D.W."/>
            <person name="Thummler F."/>
            <person name="Tillich M."/>
            <person name="Villarreal Aguilar J.C."/>
            <person name="Widiez T."/>
            <person name="Wong G.K."/>
            <person name="Wymore A."/>
            <person name="Zhang Y."/>
            <person name="Zimmer A.D."/>
            <person name="Quatrano R.S."/>
            <person name="Mayer K.F.X."/>
            <person name="Goodstein D."/>
            <person name="Casacuberta J.M."/>
            <person name="Vandepoele K."/>
            <person name="Reski R."/>
            <person name="Cuming A.C."/>
            <person name="Tuskan G.A."/>
            <person name="Maumus F."/>
            <person name="Salse J."/>
            <person name="Schmutz J."/>
            <person name="Rensing S.A."/>
        </authorList>
    </citation>
    <scope>NUCLEOTIDE SEQUENCE [LARGE SCALE GENOMIC DNA]</scope>
    <source>
        <strain evidence="9 10">cv. Gransden 2004</strain>
    </source>
</reference>
<dbReference type="Pfam" id="PF03168">
    <property type="entry name" value="LEA_2"/>
    <property type="match status" value="1"/>
</dbReference>
<dbReference type="PANTHER" id="PTHR31234">
    <property type="entry name" value="LATE EMBRYOGENESIS ABUNDANT (LEA) HYDROXYPROLINE-RICH GLYCOPROTEIN FAMILY"/>
    <property type="match status" value="1"/>
</dbReference>
<dbReference type="InterPro" id="IPR004864">
    <property type="entry name" value="LEA_2"/>
</dbReference>
<dbReference type="AlphaFoldDB" id="A0A2K1IIZ5"/>
<keyword evidence="3 6" id="KW-1133">Transmembrane helix</keyword>
<evidence type="ECO:0000256" key="5">
    <source>
        <dbReference type="SAM" id="MobiDB-lite"/>
    </source>
</evidence>
<keyword evidence="2 6" id="KW-0812">Transmembrane</keyword>
<evidence type="ECO:0000256" key="6">
    <source>
        <dbReference type="SAM" id="Phobius"/>
    </source>
</evidence>
<dbReference type="PANTHER" id="PTHR31234:SF2">
    <property type="entry name" value="OS05G0199100 PROTEIN"/>
    <property type="match status" value="1"/>
</dbReference>
<gene>
    <name evidence="8" type="ORF">PHYPA_027939</name>
</gene>
<evidence type="ECO:0000256" key="1">
    <source>
        <dbReference type="ARBA" id="ARBA00004167"/>
    </source>
</evidence>
<evidence type="ECO:0000313" key="8">
    <source>
        <dbReference type="EMBL" id="PNR29247.1"/>
    </source>
</evidence>
<reference evidence="9" key="3">
    <citation type="submission" date="2020-12" db="UniProtKB">
        <authorList>
            <consortium name="EnsemblPlants"/>
        </authorList>
    </citation>
    <scope>IDENTIFICATION</scope>
</reference>
<feature type="region of interest" description="Disordered" evidence="5">
    <location>
        <begin position="22"/>
        <end position="44"/>
    </location>
</feature>
<reference evidence="8 10" key="1">
    <citation type="journal article" date="2008" name="Science">
        <title>The Physcomitrella genome reveals evolutionary insights into the conquest of land by plants.</title>
        <authorList>
            <person name="Rensing S."/>
            <person name="Lang D."/>
            <person name="Zimmer A."/>
            <person name="Terry A."/>
            <person name="Salamov A."/>
            <person name="Shapiro H."/>
            <person name="Nishiyama T."/>
            <person name="Perroud P.-F."/>
            <person name="Lindquist E."/>
            <person name="Kamisugi Y."/>
            <person name="Tanahashi T."/>
            <person name="Sakakibara K."/>
            <person name="Fujita T."/>
            <person name="Oishi K."/>
            <person name="Shin-I T."/>
            <person name="Kuroki Y."/>
            <person name="Toyoda A."/>
            <person name="Suzuki Y."/>
            <person name="Hashimoto A."/>
            <person name="Yamaguchi K."/>
            <person name="Sugano A."/>
            <person name="Kohara Y."/>
            <person name="Fujiyama A."/>
            <person name="Anterola A."/>
            <person name="Aoki S."/>
            <person name="Ashton N."/>
            <person name="Barbazuk W.B."/>
            <person name="Barker E."/>
            <person name="Bennetzen J."/>
            <person name="Bezanilla M."/>
            <person name="Blankenship R."/>
            <person name="Cho S.H."/>
            <person name="Dutcher S."/>
            <person name="Estelle M."/>
            <person name="Fawcett J.A."/>
            <person name="Gundlach H."/>
            <person name="Hanada K."/>
            <person name="Heyl A."/>
            <person name="Hicks K.A."/>
            <person name="Hugh J."/>
            <person name="Lohr M."/>
            <person name="Mayer K."/>
            <person name="Melkozernov A."/>
            <person name="Murata T."/>
            <person name="Nelson D."/>
            <person name="Pils B."/>
            <person name="Prigge M."/>
            <person name="Reiss B."/>
            <person name="Renner T."/>
            <person name="Rombauts S."/>
            <person name="Rushton P."/>
            <person name="Sanderfoot A."/>
            <person name="Schween G."/>
            <person name="Shiu S.-H."/>
            <person name="Stueber K."/>
            <person name="Theodoulou F.L."/>
            <person name="Tu H."/>
            <person name="Van de Peer Y."/>
            <person name="Verrier P.J."/>
            <person name="Waters E."/>
            <person name="Wood A."/>
            <person name="Yang L."/>
            <person name="Cove D."/>
            <person name="Cuming A."/>
            <person name="Hasebe M."/>
            <person name="Lucas S."/>
            <person name="Mishler D.B."/>
            <person name="Reski R."/>
            <person name="Grigoriev I."/>
            <person name="Quatrano R.S."/>
            <person name="Boore J.L."/>
        </authorList>
    </citation>
    <scope>NUCLEOTIDE SEQUENCE [LARGE SCALE GENOMIC DNA]</scope>
    <source>
        <strain evidence="9 10">cv. Gransden 2004</strain>
    </source>
</reference>
<sequence>MIMSTEVHSRDLVLSGSVQQCSDSNRDAAWPPPSTSPNAKSSRSWGCCCTTIVTLCSVLLLLIFLISVAALIFWLIVRPIHAPSYSLKDFNLNSFSITPQYSFGVTPRVLLNANFKYTLIANNRNKKIGFKYGDISIETSYAGDVFGRSGIPGFYQGHRNITTLTEDLQVKNYALSLSLASALQADVRSGSIPLQSFATTKVGVKIGGLVSFPVKVHLHCEIRVSLPTNSGPGSAIDKRCKLTR</sequence>
<accession>A0A2K1IIZ5</accession>
<dbReference type="GO" id="GO:0098542">
    <property type="term" value="P:defense response to other organism"/>
    <property type="evidence" value="ECO:0007669"/>
    <property type="project" value="InterPro"/>
</dbReference>
<evidence type="ECO:0000313" key="10">
    <source>
        <dbReference type="Proteomes" id="UP000006727"/>
    </source>
</evidence>
<evidence type="ECO:0000256" key="3">
    <source>
        <dbReference type="ARBA" id="ARBA00022989"/>
    </source>
</evidence>
<dbReference type="EnsemblPlants" id="Pp3c23_11581V3.1">
    <property type="protein sequence ID" value="PAC:32949516.CDS.1"/>
    <property type="gene ID" value="Pp3c23_11581"/>
</dbReference>
<name>A0A2K1IIZ5_PHYPA</name>
<comment type="subcellular location">
    <subcellularLocation>
        <location evidence="1">Membrane</location>
        <topology evidence="1">Single-pass membrane protein</topology>
    </subcellularLocation>
</comment>
<dbReference type="GO" id="GO:0016020">
    <property type="term" value="C:membrane"/>
    <property type="evidence" value="ECO:0007669"/>
    <property type="project" value="UniProtKB-SubCell"/>
</dbReference>
<dbReference type="Gramene" id="Pp3c23_11581V3.1">
    <property type="protein sequence ID" value="PAC:32949516.CDS.1"/>
    <property type="gene ID" value="Pp3c23_11581"/>
</dbReference>
<dbReference type="Proteomes" id="UP000006727">
    <property type="component" value="Chromosome 23"/>
</dbReference>
<dbReference type="FunCoup" id="A0A2K1IIZ5">
    <property type="interactions" value="946"/>
</dbReference>